<gene>
    <name evidence="1" type="ORF">I8531_001579</name>
</gene>
<reference evidence="1" key="2">
    <citation type="submission" date="2020-10" db="EMBL/GenBank/DDBJ databases">
        <authorList>
            <consortium name="NCBI Pathogen Detection Project"/>
        </authorList>
    </citation>
    <scope>NUCLEOTIDE SEQUENCE</scope>
    <source>
        <strain evidence="1">CAVp300</strain>
    </source>
</reference>
<proteinExistence type="predicted"/>
<dbReference type="Proteomes" id="UP000867740">
    <property type="component" value="Unassembled WGS sequence"/>
</dbReference>
<organism evidence="1 2">
    <name type="scientific">Kluyvera intermedia</name>
    <name type="common">Enterobacter intermedius</name>
    <dbReference type="NCBI Taxonomy" id="61648"/>
    <lineage>
        <taxon>Bacteria</taxon>
        <taxon>Pseudomonadati</taxon>
        <taxon>Pseudomonadota</taxon>
        <taxon>Gammaproteobacteria</taxon>
        <taxon>Enterobacterales</taxon>
        <taxon>Enterobacteriaceae</taxon>
        <taxon>Kluyvera</taxon>
    </lineage>
</organism>
<protein>
    <submittedName>
        <fullName evidence="1">Uncharacterized protein</fullName>
    </submittedName>
</protein>
<comment type="caution">
    <text evidence="1">The sequence shown here is derived from an EMBL/GenBank/DDBJ whole genome shotgun (WGS) entry which is preliminary data.</text>
</comment>
<reference evidence="1" key="1">
    <citation type="journal article" date="2018" name="Genome Biol.">
        <title>SKESA: strategic k-mer extension for scrupulous assemblies.</title>
        <authorList>
            <person name="Souvorov A."/>
            <person name="Agarwala R."/>
            <person name="Lipman D.J."/>
        </authorList>
    </citation>
    <scope>NUCLEOTIDE SEQUENCE</scope>
    <source>
        <strain evidence="1">CAVp300</strain>
    </source>
</reference>
<dbReference type="EMBL" id="DACSUM010000009">
    <property type="protein sequence ID" value="HAT3581298.1"/>
    <property type="molecule type" value="Genomic_DNA"/>
</dbReference>
<sequence>MSVSVSEVVNSFRYLYASLWRKEFTKTLCPGEYSERELLPLLRFYLLGWFGDKVSPEVPGILPGALRGSGRLDFLIDDVAVEFAVRRRYDRACTLRPEYQATEVKKLLKYDGKGVLILFDLSYSPLTLSVIREYRSLPAMGNHIKTSFHVAYFYRNENGETDHIRRHVRIFRK</sequence>
<evidence type="ECO:0000313" key="2">
    <source>
        <dbReference type="Proteomes" id="UP000867740"/>
    </source>
</evidence>
<dbReference type="AlphaFoldDB" id="A0A9P3T752"/>
<dbReference type="RefSeq" id="WP_047372580.1">
    <property type="nucleotide sequence ID" value="NZ_CABMNU010000005.1"/>
</dbReference>
<name>A0A9P3T752_KLUIN</name>
<accession>A0A9P3T752</accession>
<evidence type="ECO:0000313" key="1">
    <source>
        <dbReference type="EMBL" id="HAT3581298.1"/>
    </source>
</evidence>